<keyword evidence="6" id="KW-1185">Reference proteome</keyword>
<dbReference type="GO" id="GO:0003676">
    <property type="term" value="F:nucleic acid binding"/>
    <property type="evidence" value="ECO:0007669"/>
    <property type="project" value="InterPro"/>
</dbReference>
<dbReference type="GO" id="GO:0005634">
    <property type="term" value="C:nucleus"/>
    <property type="evidence" value="ECO:0007669"/>
    <property type="project" value="TreeGrafter"/>
</dbReference>
<keyword evidence="1" id="KW-0540">Nuclease</keyword>
<evidence type="ECO:0000313" key="5">
    <source>
        <dbReference type="EMBL" id="KAF7806812.1"/>
    </source>
</evidence>
<evidence type="ECO:0000256" key="4">
    <source>
        <dbReference type="SAM" id="Phobius"/>
    </source>
</evidence>
<dbReference type="InterPro" id="IPR012337">
    <property type="entry name" value="RNaseH-like_sf"/>
</dbReference>
<keyword evidence="5" id="KW-0269">Exonuclease</keyword>
<keyword evidence="4" id="KW-0812">Transmembrane</keyword>
<accession>A0A834W2G4</accession>
<protein>
    <submittedName>
        <fullName evidence="5">Exonuclease mut-7-like protein</fullName>
    </submittedName>
</protein>
<evidence type="ECO:0000256" key="1">
    <source>
        <dbReference type="ARBA" id="ARBA00022722"/>
    </source>
</evidence>
<dbReference type="PANTHER" id="PTHR13620">
    <property type="entry name" value="3-5 EXONUCLEASE"/>
    <property type="match status" value="1"/>
</dbReference>
<dbReference type="Proteomes" id="UP000634136">
    <property type="component" value="Unassembled WGS sequence"/>
</dbReference>
<proteinExistence type="predicted"/>
<keyword evidence="4" id="KW-1133">Transmembrane helix</keyword>
<dbReference type="EMBL" id="JAAIUW010000012">
    <property type="protein sequence ID" value="KAF7806812.1"/>
    <property type="molecule type" value="Genomic_DNA"/>
</dbReference>
<reference evidence="5" key="1">
    <citation type="submission" date="2020-09" db="EMBL/GenBank/DDBJ databases">
        <title>Genome-Enabled Discovery of Anthraquinone Biosynthesis in Senna tora.</title>
        <authorList>
            <person name="Kang S.-H."/>
            <person name="Pandey R.P."/>
            <person name="Lee C.-M."/>
            <person name="Sim J.-S."/>
            <person name="Jeong J.-T."/>
            <person name="Choi B.-S."/>
            <person name="Jung M."/>
            <person name="Ginzburg D."/>
            <person name="Zhao K."/>
            <person name="Won S.Y."/>
            <person name="Oh T.-J."/>
            <person name="Yu Y."/>
            <person name="Kim N.-H."/>
            <person name="Lee O.R."/>
            <person name="Lee T.-H."/>
            <person name="Bashyal P."/>
            <person name="Kim T.-S."/>
            <person name="Lee W.-H."/>
            <person name="Kawkins C."/>
            <person name="Kim C.-K."/>
            <person name="Kim J.S."/>
            <person name="Ahn B.O."/>
            <person name="Rhee S.Y."/>
            <person name="Sohng J.K."/>
        </authorList>
    </citation>
    <scope>NUCLEOTIDE SEQUENCE</scope>
    <source>
        <tissue evidence="5">Leaf</tissue>
    </source>
</reference>
<sequence>MHPDVTTRVFRPPGGRNTRGLVPVPKQARASMLQRRRHNTQLFIFQFSISLFLSFSNFLSFHSKPTMDDIISLREHRSRFHTYTADVFGKTLAITVTSSSFIVKRWLSTTLYLLHRRHLRRLIVGLGVQWTPAADVSRRDPPPADTLQLCVGRRCLVLQLAHADRVPRMLREFLMDPRHTFVGFWNHMDEEKLWNSKHRVEMRRKPLDLRRFAEGSDGGKLVQASRERIVEECLGFRGVRFSEEIGRSDWDREVLSSRQILQASIDPYFAFLIGKDIRAWDF</sequence>
<evidence type="ECO:0000256" key="2">
    <source>
        <dbReference type="ARBA" id="ARBA00022801"/>
    </source>
</evidence>
<dbReference type="InterPro" id="IPR036397">
    <property type="entry name" value="RNaseH_sf"/>
</dbReference>
<dbReference type="PANTHER" id="PTHR13620:SF59">
    <property type="entry name" value="POLYNUCLEOTIDYL TRANSFERASE, RIBONUCLEASE H-LIKE SUPERFAMILY PROTEIN"/>
    <property type="match status" value="1"/>
</dbReference>
<dbReference type="OrthoDB" id="10261556at2759"/>
<organism evidence="5 6">
    <name type="scientific">Senna tora</name>
    <dbReference type="NCBI Taxonomy" id="362788"/>
    <lineage>
        <taxon>Eukaryota</taxon>
        <taxon>Viridiplantae</taxon>
        <taxon>Streptophyta</taxon>
        <taxon>Embryophyta</taxon>
        <taxon>Tracheophyta</taxon>
        <taxon>Spermatophyta</taxon>
        <taxon>Magnoliopsida</taxon>
        <taxon>eudicotyledons</taxon>
        <taxon>Gunneridae</taxon>
        <taxon>Pentapetalae</taxon>
        <taxon>rosids</taxon>
        <taxon>fabids</taxon>
        <taxon>Fabales</taxon>
        <taxon>Fabaceae</taxon>
        <taxon>Caesalpinioideae</taxon>
        <taxon>Cassia clade</taxon>
        <taxon>Senna</taxon>
    </lineage>
</organism>
<dbReference type="Gene3D" id="3.30.420.10">
    <property type="entry name" value="Ribonuclease H-like superfamily/Ribonuclease H"/>
    <property type="match status" value="1"/>
</dbReference>
<evidence type="ECO:0000256" key="3">
    <source>
        <dbReference type="SAM" id="MobiDB-lite"/>
    </source>
</evidence>
<keyword evidence="4" id="KW-0472">Membrane</keyword>
<evidence type="ECO:0000313" key="6">
    <source>
        <dbReference type="Proteomes" id="UP000634136"/>
    </source>
</evidence>
<name>A0A834W2G4_9FABA</name>
<dbReference type="CDD" id="cd06141">
    <property type="entry name" value="WRN_exo"/>
    <property type="match status" value="1"/>
</dbReference>
<dbReference type="GO" id="GO:0005737">
    <property type="term" value="C:cytoplasm"/>
    <property type="evidence" value="ECO:0007669"/>
    <property type="project" value="TreeGrafter"/>
</dbReference>
<dbReference type="InterPro" id="IPR051132">
    <property type="entry name" value="3-5_Exonuclease_domain"/>
</dbReference>
<feature type="transmembrane region" description="Helical" evidence="4">
    <location>
        <begin position="42"/>
        <end position="61"/>
    </location>
</feature>
<feature type="region of interest" description="Disordered" evidence="3">
    <location>
        <begin position="1"/>
        <end position="22"/>
    </location>
</feature>
<dbReference type="AlphaFoldDB" id="A0A834W2G4"/>
<keyword evidence="2" id="KW-0378">Hydrolase</keyword>
<dbReference type="GO" id="GO:0008408">
    <property type="term" value="F:3'-5' exonuclease activity"/>
    <property type="evidence" value="ECO:0007669"/>
    <property type="project" value="TreeGrafter"/>
</dbReference>
<dbReference type="SUPFAM" id="SSF53098">
    <property type="entry name" value="Ribonuclease H-like"/>
    <property type="match status" value="1"/>
</dbReference>
<gene>
    <name evidence="5" type="ORF">G2W53_038973</name>
</gene>
<comment type="caution">
    <text evidence="5">The sequence shown here is derived from an EMBL/GenBank/DDBJ whole genome shotgun (WGS) entry which is preliminary data.</text>
</comment>